<keyword evidence="3" id="KW-1185">Reference proteome</keyword>
<dbReference type="Proteomes" id="UP000037269">
    <property type="component" value="Unassembled WGS sequence"/>
</dbReference>
<evidence type="ECO:0008006" key="5">
    <source>
        <dbReference type="Google" id="ProtNLM"/>
    </source>
</evidence>
<protein>
    <recommendedName>
        <fullName evidence="5">DUF4280 domain-containing protein</fullName>
    </recommendedName>
</protein>
<accession>A0A0D1XQH4</accession>
<evidence type="ECO:0000313" key="1">
    <source>
        <dbReference type="EMBL" id="KON95315.1"/>
    </source>
</evidence>
<evidence type="ECO:0000313" key="4">
    <source>
        <dbReference type="Proteomes" id="UP000182836"/>
    </source>
</evidence>
<dbReference type="PATRIC" id="fig|47500.8.peg.6099"/>
<dbReference type="EMBL" id="FNED01000006">
    <property type="protein sequence ID" value="SDI65747.1"/>
    <property type="molecule type" value="Genomic_DNA"/>
</dbReference>
<reference evidence="2 4" key="2">
    <citation type="submission" date="2016-10" db="EMBL/GenBank/DDBJ databases">
        <authorList>
            <person name="de Groot N.N."/>
        </authorList>
    </citation>
    <scope>NUCLEOTIDE SEQUENCE [LARGE SCALE GENOMIC DNA]</scope>
    <source>
        <strain evidence="2 4">DSM 2895</strain>
    </source>
</reference>
<proteinExistence type="predicted"/>
<organism evidence="1 3">
    <name type="scientific">Aneurinibacillus migulanus</name>
    <name type="common">Bacillus migulanus</name>
    <dbReference type="NCBI Taxonomy" id="47500"/>
    <lineage>
        <taxon>Bacteria</taxon>
        <taxon>Bacillati</taxon>
        <taxon>Bacillota</taxon>
        <taxon>Bacilli</taxon>
        <taxon>Bacillales</taxon>
        <taxon>Paenibacillaceae</taxon>
        <taxon>Aneurinibacillus group</taxon>
        <taxon>Aneurinibacillus</taxon>
    </lineage>
</organism>
<evidence type="ECO:0000313" key="2">
    <source>
        <dbReference type="EMBL" id="SDI65747.1"/>
    </source>
</evidence>
<evidence type="ECO:0000313" key="3">
    <source>
        <dbReference type="Proteomes" id="UP000037269"/>
    </source>
</evidence>
<name>A0A0D1XQH4_ANEMI</name>
<dbReference type="InterPro" id="IPR025460">
    <property type="entry name" value="DUF4280"/>
</dbReference>
<dbReference type="GeneID" id="42305001"/>
<dbReference type="PROSITE" id="PS51257">
    <property type="entry name" value="PROKAR_LIPOPROTEIN"/>
    <property type="match status" value="1"/>
</dbReference>
<dbReference type="Proteomes" id="UP000182836">
    <property type="component" value="Unassembled WGS sequence"/>
</dbReference>
<sequence>MSVKVFDSNGGGQSYVVTGAVLSCSQGSAKSKLQTPFSHGVYSRGKAQMNIMDYKPNVNIMPFGVCSSMANPAVAAATAANNGRLTKMPCTPIVTMPWLNGKQNVLIAKHPALMNKCTNYCIYKGTISIEDDGQE</sequence>
<dbReference type="STRING" id="47500.AF333_07285"/>
<dbReference type="AlphaFoldDB" id="A0A0D1XQH4"/>
<dbReference type="EMBL" id="LGUG01000004">
    <property type="protein sequence ID" value="KON95315.1"/>
    <property type="molecule type" value="Genomic_DNA"/>
</dbReference>
<dbReference type="Pfam" id="PF14107">
    <property type="entry name" value="DUF4280"/>
    <property type="match status" value="1"/>
</dbReference>
<reference evidence="1 3" key="1">
    <citation type="submission" date="2015-07" db="EMBL/GenBank/DDBJ databases">
        <title>Fjat-14205 dsm 2895.</title>
        <authorList>
            <person name="Liu B."/>
            <person name="Wang J."/>
            <person name="Zhu Y."/>
            <person name="Liu G."/>
            <person name="Chen Q."/>
            <person name="Chen Z."/>
            <person name="Lan J."/>
            <person name="Che J."/>
            <person name="Ge C."/>
            <person name="Shi H."/>
            <person name="Pan Z."/>
            <person name="Liu X."/>
        </authorList>
    </citation>
    <scope>NUCLEOTIDE SEQUENCE [LARGE SCALE GENOMIC DNA]</scope>
    <source>
        <strain evidence="1 3">DSM 2895</strain>
    </source>
</reference>
<dbReference type="RefSeq" id="WP_043065505.1">
    <property type="nucleotide sequence ID" value="NZ_BJOA01000018.1"/>
</dbReference>
<dbReference type="OrthoDB" id="4825649at2"/>
<gene>
    <name evidence="1" type="ORF">AF333_07285</name>
    <name evidence="2" type="ORF">SAMN04487909_10664</name>
</gene>